<dbReference type="InterPro" id="IPR000551">
    <property type="entry name" value="MerR-type_HTH_dom"/>
</dbReference>
<proteinExistence type="predicted"/>
<keyword evidence="3" id="KW-0238">DNA-binding</keyword>
<keyword evidence="1" id="KW-0678">Repressor</keyword>
<evidence type="ECO:0000313" key="6">
    <source>
        <dbReference type="EMBL" id="GBF57920.1"/>
    </source>
</evidence>
<evidence type="ECO:0000256" key="4">
    <source>
        <dbReference type="ARBA" id="ARBA00023163"/>
    </source>
</evidence>
<evidence type="ECO:0000256" key="1">
    <source>
        <dbReference type="ARBA" id="ARBA00022491"/>
    </source>
</evidence>
<dbReference type="PANTHER" id="PTHR30204:SF69">
    <property type="entry name" value="MERR-FAMILY TRANSCRIPTIONAL REGULATOR"/>
    <property type="match status" value="1"/>
</dbReference>
<keyword evidence="7" id="KW-1185">Reference proteome</keyword>
<dbReference type="AlphaFoldDB" id="A0A2P2EA40"/>
<comment type="caution">
    <text evidence="6">The sequence shown here is derived from an EMBL/GenBank/DDBJ whole genome shotgun (WGS) entry which is preliminary data.</text>
</comment>
<reference evidence="6 7" key="1">
    <citation type="journal article" date="2018" name="Genome Announc.">
        <title>Draft Genome Sequence of "Candidatus Phycosocius bacilliformis," an Alphaproteobacterial Ectosymbiont of the Hydrocarbon-Producing Green Alga Botryococcus braunii.</title>
        <authorList>
            <person name="Tanabe Y."/>
            <person name="Yamaguchi H."/>
            <person name="Watanabe M.M."/>
        </authorList>
    </citation>
    <scope>NUCLEOTIDE SEQUENCE [LARGE SCALE GENOMIC DNA]</scope>
    <source>
        <strain evidence="6 7">BOTRYCO-2</strain>
    </source>
</reference>
<dbReference type="EMBL" id="BFBR01000004">
    <property type="protein sequence ID" value="GBF57920.1"/>
    <property type="molecule type" value="Genomic_DNA"/>
</dbReference>
<dbReference type="Proteomes" id="UP000245086">
    <property type="component" value="Unassembled WGS sequence"/>
</dbReference>
<dbReference type="RefSeq" id="WP_108984788.1">
    <property type="nucleotide sequence ID" value="NZ_BFBR01000004.1"/>
</dbReference>
<dbReference type="SMART" id="SM00422">
    <property type="entry name" value="HTH_MERR"/>
    <property type="match status" value="1"/>
</dbReference>
<organism evidence="6 7">
    <name type="scientific">Candidatus Phycosocius bacilliformis</name>
    <dbReference type="NCBI Taxonomy" id="1445552"/>
    <lineage>
        <taxon>Bacteria</taxon>
        <taxon>Pseudomonadati</taxon>
        <taxon>Pseudomonadota</taxon>
        <taxon>Alphaproteobacteria</taxon>
        <taxon>Caulobacterales</taxon>
        <taxon>Caulobacterales incertae sedis</taxon>
        <taxon>Candidatus Phycosocius</taxon>
    </lineage>
</organism>
<evidence type="ECO:0000256" key="2">
    <source>
        <dbReference type="ARBA" id="ARBA00023015"/>
    </source>
</evidence>
<dbReference type="InterPro" id="IPR009061">
    <property type="entry name" value="DNA-bd_dom_put_sf"/>
</dbReference>
<sequence>MNSDRPAKIAKRLGIGLKALRLWEAEGLLRPHRLANGWRVFRDEDVTAAWRVAALKQLGFSLRAIKALLSRGTPSLDVILSVQEHALNEQLSQIQRAQKAILAAREKLAGGADLDADALIILHQETNMSNNFINPTTEKLWEATFSPEQIHTLKERPFTSEDQERVGAAWASVITEADRLRVIGDPSSEAAMALGRRWFSLVREFTQSDPGMIASSREFYAQGFANPTTAGQMPFDKAVWDFIRKVAEQLVARGETIT</sequence>
<accession>A0A2P2EA40</accession>
<dbReference type="GO" id="GO:0003677">
    <property type="term" value="F:DNA binding"/>
    <property type="evidence" value="ECO:0007669"/>
    <property type="project" value="UniProtKB-KW"/>
</dbReference>
<name>A0A2P2EA40_9PROT</name>
<dbReference type="PANTHER" id="PTHR30204">
    <property type="entry name" value="REDOX-CYCLING DRUG-SENSING TRANSCRIPTIONAL ACTIVATOR SOXR"/>
    <property type="match status" value="1"/>
</dbReference>
<dbReference type="PROSITE" id="PS50937">
    <property type="entry name" value="HTH_MERR_2"/>
    <property type="match status" value="1"/>
</dbReference>
<dbReference type="GO" id="GO:0003700">
    <property type="term" value="F:DNA-binding transcription factor activity"/>
    <property type="evidence" value="ECO:0007669"/>
    <property type="project" value="InterPro"/>
</dbReference>
<keyword evidence="4" id="KW-0804">Transcription</keyword>
<protein>
    <recommendedName>
        <fullName evidence="5">HTH merR-type domain-containing protein</fullName>
    </recommendedName>
</protein>
<dbReference type="Gene3D" id="1.10.1660.10">
    <property type="match status" value="1"/>
</dbReference>
<dbReference type="SUPFAM" id="SSF46955">
    <property type="entry name" value="Putative DNA-binding domain"/>
    <property type="match status" value="1"/>
</dbReference>
<evidence type="ECO:0000313" key="7">
    <source>
        <dbReference type="Proteomes" id="UP000245086"/>
    </source>
</evidence>
<gene>
    <name evidence="6" type="ORF">PbB2_01591</name>
</gene>
<dbReference type="OrthoDB" id="9803659at2"/>
<evidence type="ECO:0000256" key="3">
    <source>
        <dbReference type="ARBA" id="ARBA00023125"/>
    </source>
</evidence>
<dbReference type="CDD" id="cd00592">
    <property type="entry name" value="HTH_MerR-like"/>
    <property type="match status" value="1"/>
</dbReference>
<evidence type="ECO:0000259" key="5">
    <source>
        <dbReference type="PROSITE" id="PS50937"/>
    </source>
</evidence>
<keyword evidence="2" id="KW-0805">Transcription regulation</keyword>
<dbReference type="Pfam" id="PF13411">
    <property type="entry name" value="MerR_1"/>
    <property type="match status" value="1"/>
</dbReference>
<feature type="domain" description="HTH merR-type" evidence="5">
    <location>
        <begin position="8"/>
        <end position="71"/>
    </location>
</feature>
<dbReference type="InterPro" id="IPR047057">
    <property type="entry name" value="MerR_fam"/>
</dbReference>